<feature type="transmembrane region" description="Helical" evidence="2">
    <location>
        <begin position="653"/>
        <end position="670"/>
    </location>
</feature>
<dbReference type="AlphaFoldDB" id="A0A409XZK0"/>
<evidence type="ECO:0000313" key="4">
    <source>
        <dbReference type="Proteomes" id="UP000284706"/>
    </source>
</evidence>
<dbReference type="OrthoDB" id="5427664at2759"/>
<gene>
    <name evidence="3" type="ORF">CVT26_004811</name>
</gene>
<protein>
    <submittedName>
        <fullName evidence="3">Uncharacterized protein</fullName>
    </submittedName>
</protein>
<accession>A0A409XZK0</accession>
<feature type="transmembrane region" description="Helical" evidence="2">
    <location>
        <begin position="485"/>
        <end position="506"/>
    </location>
</feature>
<keyword evidence="2" id="KW-0472">Membrane</keyword>
<proteinExistence type="predicted"/>
<organism evidence="3 4">
    <name type="scientific">Gymnopilus dilepis</name>
    <dbReference type="NCBI Taxonomy" id="231916"/>
    <lineage>
        <taxon>Eukaryota</taxon>
        <taxon>Fungi</taxon>
        <taxon>Dikarya</taxon>
        <taxon>Basidiomycota</taxon>
        <taxon>Agaricomycotina</taxon>
        <taxon>Agaricomycetes</taxon>
        <taxon>Agaricomycetidae</taxon>
        <taxon>Agaricales</taxon>
        <taxon>Agaricineae</taxon>
        <taxon>Hymenogastraceae</taxon>
        <taxon>Gymnopilus</taxon>
    </lineage>
</organism>
<dbReference type="EMBL" id="NHYE01001391">
    <property type="protein sequence ID" value="PPQ96176.1"/>
    <property type="molecule type" value="Genomic_DNA"/>
</dbReference>
<feature type="transmembrane region" description="Helical" evidence="2">
    <location>
        <begin position="421"/>
        <end position="439"/>
    </location>
</feature>
<dbReference type="InParanoid" id="A0A409XZK0"/>
<feature type="transmembrane region" description="Helical" evidence="2">
    <location>
        <begin position="691"/>
        <end position="712"/>
    </location>
</feature>
<feature type="transmembrane region" description="Helical" evidence="2">
    <location>
        <begin position="337"/>
        <end position="359"/>
    </location>
</feature>
<feature type="transmembrane region" description="Helical" evidence="2">
    <location>
        <begin position="308"/>
        <end position="331"/>
    </location>
</feature>
<sequence>MASNGLGDPSTSTNSQPPQPAEDSSPVLPTLACDTELGPTDSESASIQFPPAPSSPLEIRRLRALIPRSFAQLHYLPALEEYNRRLAFPCRPSLSALDLSTDPLSFSIASKYNDRLIPYSQLKLQPNVLISFFSYPPRRQLPQGYTRDPANRFIRHFPLFSEAVSAYEERSMLPVTLWERRTTPILFSRRPKVLKSYMGRLTFAGDDLEDRSKFHQRLDALDIQDRAMVKVTFHPDCHTKMCTPIHCTKAKIQFLEWGQCSRILVWDGQLYRRRKVIPLSSFSLWRRSTHRLYRKTRRRFRRRVGRSPALWVAAIVIGTIAAAIGLVWSAGSVGFSIAWTLNSISGGGILGAIFARFKLDGVMGPLDKRVCPHITRGDLPCVIPSNPDVAGIGGRLALYIQTVCLITLLALKPKGASTSRLTLAVTSLAFGFSALISALTHQLTLYHIILAAKFQTLPLLTASIVEFQAPPDRPWYMYYINRLRWVVNAGVILWYTFTAPCFGLSSQCNVYVRSQSYFTTGFATKAAPRITSLINAFSTCIALGVDAMLTFERYEEKKRYPRSLPRDVRRLRDIQNVFQLYAANWLFDNTSPLLHISTKQKPAGKRSIALPLPVTSSSRSGKMSMIRRFIVRMRYWLNLIYRAFIFALPYPKFIRYLISLVVTIILIANVENTLNLNTIAPGDNAWTYGQVLAVFLTIVPVMQVWILFGLWLPAGLLEQKKRKRD</sequence>
<dbReference type="Proteomes" id="UP000284706">
    <property type="component" value="Unassembled WGS sequence"/>
</dbReference>
<keyword evidence="2" id="KW-1133">Transmembrane helix</keyword>
<comment type="caution">
    <text evidence="3">The sequence shown here is derived from an EMBL/GenBank/DDBJ whole genome shotgun (WGS) entry which is preliminary data.</text>
</comment>
<keyword evidence="2" id="KW-0812">Transmembrane</keyword>
<keyword evidence="4" id="KW-1185">Reference proteome</keyword>
<evidence type="ECO:0000256" key="2">
    <source>
        <dbReference type="SAM" id="Phobius"/>
    </source>
</evidence>
<evidence type="ECO:0000256" key="1">
    <source>
        <dbReference type="SAM" id="MobiDB-lite"/>
    </source>
</evidence>
<evidence type="ECO:0000313" key="3">
    <source>
        <dbReference type="EMBL" id="PPQ96176.1"/>
    </source>
</evidence>
<name>A0A409XZK0_9AGAR</name>
<feature type="region of interest" description="Disordered" evidence="1">
    <location>
        <begin position="1"/>
        <end position="52"/>
    </location>
</feature>
<reference evidence="3 4" key="1">
    <citation type="journal article" date="2018" name="Evol. Lett.">
        <title>Horizontal gene cluster transfer increased hallucinogenic mushroom diversity.</title>
        <authorList>
            <person name="Reynolds H.T."/>
            <person name="Vijayakumar V."/>
            <person name="Gluck-Thaler E."/>
            <person name="Korotkin H.B."/>
            <person name="Matheny P.B."/>
            <person name="Slot J.C."/>
        </authorList>
    </citation>
    <scope>NUCLEOTIDE SEQUENCE [LARGE SCALE GENOMIC DNA]</scope>
    <source>
        <strain evidence="3 4">SRW20</strain>
    </source>
</reference>